<evidence type="ECO:0000256" key="12">
    <source>
        <dbReference type="ARBA" id="ARBA00023012"/>
    </source>
</evidence>
<dbReference type="OrthoDB" id="9813151at2"/>
<dbReference type="SMART" id="SM00387">
    <property type="entry name" value="HATPase_c"/>
    <property type="match status" value="1"/>
</dbReference>
<dbReference type="Gene3D" id="6.10.340.10">
    <property type="match status" value="1"/>
</dbReference>
<reference evidence="17 18" key="1">
    <citation type="submission" date="2014-01" db="EMBL/GenBank/DDBJ databases">
        <title>Plasmidome dynamics in the species complex Clostridium novyi sensu lato converts strains of independent lineages into distinctly different pathogens.</title>
        <authorList>
            <person name="Skarin H."/>
            <person name="Segerman B."/>
        </authorList>
    </citation>
    <scope>NUCLEOTIDE SEQUENCE [LARGE SCALE GENOMIC DNA]</scope>
    <source>
        <strain evidence="17 18">4552</strain>
    </source>
</reference>
<evidence type="ECO:0000259" key="16">
    <source>
        <dbReference type="PROSITE" id="PS50885"/>
    </source>
</evidence>
<dbReference type="GO" id="GO:0005886">
    <property type="term" value="C:plasma membrane"/>
    <property type="evidence" value="ECO:0007669"/>
    <property type="project" value="UniProtKB-SubCell"/>
</dbReference>
<feature type="transmembrane region" description="Helical" evidence="14">
    <location>
        <begin position="12"/>
        <end position="33"/>
    </location>
</feature>
<dbReference type="InterPro" id="IPR003594">
    <property type="entry name" value="HATPase_dom"/>
</dbReference>
<evidence type="ECO:0000313" key="18">
    <source>
        <dbReference type="Proteomes" id="UP000030012"/>
    </source>
</evidence>
<dbReference type="FunFam" id="1.10.287.130:FF:000001">
    <property type="entry name" value="Two-component sensor histidine kinase"/>
    <property type="match status" value="1"/>
</dbReference>
<keyword evidence="5" id="KW-0597">Phosphoprotein</keyword>
<evidence type="ECO:0000256" key="14">
    <source>
        <dbReference type="SAM" id="Phobius"/>
    </source>
</evidence>
<dbReference type="SUPFAM" id="SSF55874">
    <property type="entry name" value="ATPase domain of HSP90 chaperone/DNA topoisomerase II/histidine kinase"/>
    <property type="match status" value="1"/>
</dbReference>
<dbReference type="Pfam" id="PF00672">
    <property type="entry name" value="HAMP"/>
    <property type="match status" value="1"/>
</dbReference>
<protein>
    <recommendedName>
        <fullName evidence="3">histidine kinase</fullName>
        <ecNumber evidence="3">2.7.13.3</ecNumber>
    </recommendedName>
</protein>
<dbReference type="RefSeq" id="WP_039253887.1">
    <property type="nucleotide sequence ID" value="NZ_JENJ01000014.1"/>
</dbReference>
<evidence type="ECO:0000313" key="17">
    <source>
        <dbReference type="EMBL" id="KGM97143.1"/>
    </source>
</evidence>
<gene>
    <name evidence="17" type="ORF">Z968_04565</name>
</gene>
<evidence type="ECO:0000256" key="9">
    <source>
        <dbReference type="ARBA" id="ARBA00022777"/>
    </source>
</evidence>
<dbReference type="Proteomes" id="UP000030012">
    <property type="component" value="Unassembled WGS sequence"/>
</dbReference>
<comment type="catalytic activity">
    <reaction evidence="1">
        <text>ATP + protein L-histidine = ADP + protein N-phospho-L-histidine.</text>
        <dbReference type="EC" id="2.7.13.3"/>
    </reaction>
</comment>
<dbReference type="PROSITE" id="PS50885">
    <property type="entry name" value="HAMP"/>
    <property type="match status" value="1"/>
</dbReference>
<dbReference type="PROSITE" id="PS50109">
    <property type="entry name" value="HIS_KIN"/>
    <property type="match status" value="1"/>
</dbReference>
<dbReference type="FunFam" id="3.30.565.10:FF:000006">
    <property type="entry name" value="Sensor histidine kinase WalK"/>
    <property type="match status" value="1"/>
</dbReference>
<dbReference type="InterPro" id="IPR005467">
    <property type="entry name" value="His_kinase_dom"/>
</dbReference>
<dbReference type="Pfam" id="PF00512">
    <property type="entry name" value="HisKA"/>
    <property type="match status" value="1"/>
</dbReference>
<evidence type="ECO:0000256" key="10">
    <source>
        <dbReference type="ARBA" id="ARBA00022840"/>
    </source>
</evidence>
<proteinExistence type="predicted"/>
<dbReference type="InterPro" id="IPR036890">
    <property type="entry name" value="HATPase_C_sf"/>
</dbReference>
<dbReference type="EC" id="2.7.13.3" evidence="3"/>
<dbReference type="CDD" id="cd00075">
    <property type="entry name" value="HATPase"/>
    <property type="match status" value="1"/>
</dbReference>
<dbReference type="SUPFAM" id="SSF47384">
    <property type="entry name" value="Homodimeric domain of signal transducing histidine kinase"/>
    <property type="match status" value="1"/>
</dbReference>
<dbReference type="EMBL" id="JENJ01000014">
    <property type="protein sequence ID" value="KGM97143.1"/>
    <property type="molecule type" value="Genomic_DNA"/>
</dbReference>
<keyword evidence="6" id="KW-0808">Transferase</keyword>
<keyword evidence="9 17" id="KW-0418">Kinase</keyword>
<keyword evidence="4" id="KW-1003">Cell membrane</keyword>
<evidence type="ECO:0000259" key="15">
    <source>
        <dbReference type="PROSITE" id="PS50109"/>
    </source>
</evidence>
<dbReference type="SMART" id="SM00304">
    <property type="entry name" value="HAMP"/>
    <property type="match status" value="1"/>
</dbReference>
<comment type="subcellular location">
    <subcellularLocation>
        <location evidence="2">Cell membrane</location>
        <topology evidence="2">Multi-pass membrane protein</topology>
    </subcellularLocation>
</comment>
<organism evidence="17 18">
    <name type="scientific">Clostridium novyi A str. 4552</name>
    <dbReference type="NCBI Taxonomy" id="1444289"/>
    <lineage>
        <taxon>Bacteria</taxon>
        <taxon>Bacillati</taxon>
        <taxon>Bacillota</taxon>
        <taxon>Clostridia</taxon>
        <taxon>Eubacteriales</taxon>
        <taxon>Clostridiaceae</taxon>
        <taxon>Clostridium</taxon>
    </lineage>
</organism>
<dbReference type="InterPro" id="IPR003660">
    <property type="entry name" value="HAMP_dom"/>
</dbReference>
<feature type="transmembrane region" description="Helical" evidence="14">
    <location>
        <begin position="168"/>
        <end position="190"/>
    </location>
</feature>
<keyword evidence="7 14" id="KW-0812">Transmembrane</keyword>
<keyword evidence="10" id="KW-0067">ATP-binding</keyword>
<dbReference type="AlphaFoldDB" id="A0A0A0I9C1"/>
<dbReference type="PANTHER" id="PTHR45528:SF1">
    <property type="entry name" value="SENSOR HISTIDINE KINASE CPXA"/>
    <property type="match status" value="1"/>
</dbReference>
<feature type="domain" description="HAMP" evidence="16">
    <location>
        <begin position="193"/>
        <end position="245"/>
    </location>
</feature>
<evidence type="ECO:0000256" key="7">
    <source>
        <dbReference type="ARBA" id="ARBA00022692"/>
    </source>
</evidence>
<dbReference type="Gene3D" id="1.10.287.130">
    <property type="match status" value="1"/>
</dbReference>
<dbReference type="SUPFAM" id="SSF158472">
    <property type="entry name" value="HAMP domain-like"/>
    <property type="match status" value="1"/>
</dbReference>
<dbReference type="Pfam" id="PF02518">
    <property type="entry name" value="HATPase_c"/>
    <property type="match status" value="1"/>
</dbReference>
<evidence type="ECO:0000256" key="3">
    <source>
        <dbReference type="ARBA" id="ARBA00012438"/>
    </source>
</evidence>
<dbReference type="CDD" id="cd00082">
    <property type="entry name" value="HisKA"/>
    <property type="match status" value="1"/>
</dbReference>
<feature type="domain" description="Histidine kinase" evidence="15">
    <location>
        <begin position="253"/>
        <end position="469"/>
    </location>
</feature>
<keyword evidence="13 14" id="KW-0472">Membrane</keyword>
<dbReference type="InterPro" id="IPR003661">
    <property type="entry name" value="HisK_dim/P_dom"/>
</dbReference>
<comment type="caution">
    <text evidence="17">The sequence shown here is derived from an EMBL/GenBank/DDBJ whole genome shotgun (WGS) entry which is preliminary data.</text>
</comment>
<name>A0A0A0I9C1_CLONO</name>
<dbReference type="InterPro" id="IPR004358">
    <property type="entry name" value="Sig_transdc_His_kin-like_C"/>
</dbReference>
<accession>A0A0A0I9C1</accession>
<dbReference type="PANTHER" id="PTHR45528">
    <property type="entry name" value="SENSOR HISTIDINE KINASE CPXA"/>
    <property type="match status" value="1"/>
</dbReference>
<dbReference type="SMART" id="SM00388">
    <property type="entry name" value="HisKA"/>
    <property type="match status" value="1"/>
</dbReference>
<evidence type="ECO:0000256" key="1">
    <source>
        <dbReference type="ARBA" id="ARBA00000085"/>
    </source>
</evidence>
<evidence type="ECO:0000256" key="4">
    <source>
        <dbReference type="ARBA" id="ARBA00022475"/>
    </source>
</evidence>
<evidence type="ECO:0000256" key="2">
    <source>
        <dbReference type="ARBA" id="ARBA00004651"/>
    </source>
</evidence>
<dbReference type="CDD" id="cd06225">
    <property type="entry name" value="HAMP"/>
    <property type="match status" value="1"/>
</dbReference>
<dbReference type="Gene3D" id="3.30.565.10">
    <property type="entry name" value="Histidine kinase-like ATPase, C-terminal domain"/>
    <property type="match status" value="1"/>
</dbReference>
<dbReference type="InterPro" id="IPR050398">
    <property type="entry name" value="HssS/ArlS-like"/>
</dbReference>
<evidence type="ECO:0000256" key="11">
    <source>
        <dbReference type="ARBA" id="ARBA00022989"/>
    </source>
</evidence>
<dbReference type="PRINTS" id="PR00344">
    <property type="entry name" value="BCTRLSENSOR"/>
</dbReference>
<keyword evidence="8" id="KW-0547">Nucleotide-binding</keyword>
<keyword evidence="12" id="KW-0902">Two-component regulatory system</keyword>
<evidence type="ECO:0000256" key="13">
    <source>
        <dbReference type="ARBA" id="ARBA00023136"/>
    </source>
</evidence>
<keyword evidence="11 14" id="KW-1133">Transmembrane helix</keyword>
<dbReference type="GO" id="GO:0005524">
    <property type="term" value="F:ATP binding"/>
    <property type="evidence" value="ECO:0007669"/>
    <property type="project" value="UniProtKB-KW"/>
</dbReference>
<evidence type="ECO:0000256" key="5">
    <source>
        <dbReference type="ARBA" id="ARBA00022553"/>
    </source>
</evidence>
<evidence type="ECO:0000256" key="8">
    <source>
        <dbReference type="ARBA" id="ARBA00022741"/>
    </source>
</evidence>
<dbReference type="GO" id="GO:0000155">
    <property type="term" value="F:phosphorelay sensor kinase activity"/>
    <property type="evidence" value="ECO:0007669"/>
    <property type="project" value="InterPro"/>
</dbReference>
<sequence>MRKKGLFPKMVATYSLIIAMSFIILASFLSFWFEGYFLGQRKEQLISESQILSNAAIQYLQGNASLSKTDDILEYVSNYSSMDILLFDRYGYVYAASNPKHKKFIGNQLLVDELENLRNGNFIEKKDLDSEFNKRYVYEIPIFYRGIFQGALRFSTSMELIKAPLRRVYQIIWMSAIFAIICSSIIIYYFSQKIIIKPLEEINSAADKISKGEVNKRVNIESNDEIGELATSFNSMAKSLEEVDENRRSFISNVSHELRSPITSIKGFIGGILDGIIPKEKEKYYLSIAYEEIQRLTRLINDLLDLSAIEAGKFVINMKKEDINEIIRLSIIKFETVIKSKKLNVEVWLEEESVYALVDRDKIIQVITNLIDNAIKYGKEEGNIEVKTKVKGQYIYISVYNDGPNISDEDAKYIWDRFYKGDKSRTLKVSTGLGLSIVRRIVTQHGGDIWFENKENKGVKFTFTLKKLIN</sequence>
<evidence type="ECO:0000256" key="6">
    <source>
        <dbReference type="ARBA" id="ARBA00022679"/>
    </source>
</evidence>
<dbReference type="InterPro" id="IPR036097">
    <property type="entry name" value="HisK_dim/P_sf"/>
</dbReference>